<dbReference type="PATRIC" id="fig|907348.3.peg.1447"/>
<keyword evidence="1" id="KW-0732">Signal</keyword>
<evidence type="ECO:0000256" key="1">
    <source>
        <dbReference type="SAM" id="SignalP"/>
    </source>
</evidence>
<dbReference type="STRING" id="907348.TresaDRAFT_1681"/>
<dbReference type="OrthoDB" id="354813at2"/>
<sequence length="660" mass="70770">MRMTKRTKRFFAAAALLSLSAGMTFAETHELVKAHTLESSAGTISFGAWGRSTFELGHSNSSTKVTVDMTSLATSATASAESDIAAYEAAKSSGTLSAVNAAVSALGAEPVGTVDLADDQSNIAAYGAAVATYKGYKAAYDAYAGGNTDTAAVLGIAQSEGSKSGENFTKYATAKGLMAALEAFETDTSSSKNFAGLNPDWSYGSRVGFWIIGRTPDEKFGFDFNLDSDARALFVHKLWDSTEDTSKINYNEDGKYAVAIGDQAKIWAKMDNPLFQTKVSFGRMRENELRGKIGDFGQRESGDVKSEDDIFQEIWTATGLFASVKGNEDSVLKGFYANAAIDLAGNIGELQIGNDTIKNDSAADKDSSQSVGMYDAFRTAQAGIGYTVPGLLQVKAQYWGDSIAASNYRYEASKYQAARSVGYDMNDYYGRMEFGIDWLGFMGGASSLGDLDLEKNPNAALIELGVKVPIVTREGLRDYDPEKFYNWYSCLGAMGVIQKGFILYKGHLWGGQGTSNLGNYTDISGSGSGLLTMEAGDGANIFMAGADFLAEVCLNPFGKQDVFLGLSGNYNITSASADGKALAMGQTQPLALNDLELRQHNIGAEIYVKKTFGANNYLFAGIAERFSLSSMDGNVEGLVDLSYTSKNNKFYMPIGIEMFF</sequence>
<accession>H7EKM4</accession>
<feature type="signal peptide" evidence="1">
    <location>
        <begin position="1"/>
        <end position="26"/>
    </location>
</feature>
<protein>
    <recommendedName>
        <fullName evidence="4">Major outer membrane protein</fullName>
    </recommendedName>
</protein>
<dbReference type="RefSeq" id="WP_002704202.1">
    <property type="nucleotide sequence ID" value="NZ_AGRW01000045.1"/>
</dbReference>
<evidence type="ECO:0000313" key="3">
    <source>
        <dbReference type="Proteomes" id="UP000003571"/>
    </source>
</evidence>
<feature type="chain" id="PRO_5003610212" description="Major outer membrane protein" evidence="1">
    <location>
        <begin position="27"/>
        <end position="660"/>
    </location>
</feature>
<keyword evidence="3" id="KW-1185">Reference proteome</keyword>
<name>H7EKM4_9SPIR</name>
<organism evidence="2 3">
    <name type="scientific">Treponema saccharophilum DSM 2985</name>
    <dbReference type="NCBI Taxonomy" id="907348"/>
    <lineage>
        <taxon>Bacteria</taxon>
        <taxon>Pseudomonadati</taxon>
        <taxon>Spirochaetota</taxon>
        <taxon>Spirochaetia</taxon>
        <taxon>Spirochaetales</taxon>
        <taxon>Treponemataceae</taxon>
        <taxon>Treponema</taxon>
    </lineage>
</organism>
<comment type="caution">
    <text evidence="2">The sequence shown here is derived from an EMBL/GenBank/DDBJ whole genome shotgun (WGS) entry which is preliminary data.</text>
</comment>
<dbReference type="AlphaFoldDB" id="H7EKM4"/>
<reference evidence="2 3" key="1">
    <citation type="submission" date="2011-09" db="EMBL/GenBank/DDBJ databases">
        <title>The draft genome of Treponema saccharophilum DSM 2985.</title>
        <authorList>
            <consortium name="US DOE Joint Genome Institute (JGI-PGF)"/>
            <person name="Lucas S."/>
            <person name="Copeland A."/>
            <person name="Lapidus A."/>
            <person name="Glavina del Rio T."/>
            <person name="Dalin E."/>
            <person name="Tice H."/>
            <person name="Bruce D."/>
            <person name="Goodwin L."/>
            <person name="Pitluck S."/>
            <person name="Peters L."/>
            <person name="Kyrpides N."/>
            <person name="Mavromatis K."/>
            <person name="Ivanova N."/>
            <person name="Markowitz V."/>
            <person name="Cheng J.-F."/>
            <person name="Hugenholtz P."/>
            <person name="Woyke T."/>
            <person name="Wu D."/>
            <person name="Gronow S."/>
            <person name="Wellnitz S."/>
            <person name="Brambilla E."/>
            <person name="Klenk H.-P."/>
            <person name="Eisen J.A."/>
        </authorList>
    </citation>
    <scope>NUCLEOTIDE SEQUENCE [LARGE SCALE GENOMIC DNA]</scope>
    <source>
        <strain evidence="2 3">DSM 2985</strain>
    </source>
</reference>
<dbReference type="eggNOG" id="ENOG5031CD6">
    <property type="taxonomic scope" value="Bacteria"/>
</dbReference>
<evidence type="ECO:0008006" key="4">
    <source>
        <dbReference type="Google" id="ProtNLM"/>
    </source>
</evidence>
<gene>
    <name evidence="2" type="ORF">TresaDRAFT_1681</name>
</gene>
<proteinExistence type="predicted"/>
<dbReference type="EMBL" id="AGRW01000045">
    <property type="protein sequence ID" value="EIC01929.1"/>
    <property type="molecule type" value="Genomic_DNA"/>
</dbReference>
<evidence type="ECO:0000313" key="2">
    <source>
        <dbReference type="EMBL" id="EIC01929.1"/>
    </source>
</evidence>
<dbReference type="Proteomes" id="UP000003571">
    <property type="component" value="Unassembled WGS sequence"/>
</dbReference>